<organism evidence="2 3">
    <name type="scientific">Microcoleus asticus IPMA8</name>
    <dbReference type="NCBI Taxonomy" id="2563858"/>
    <lineage>
        <taxon>Bacteria</taxon>
        <taxon>Bacillati</taxon>
        <taxon>Cyanobacteriota</taxon>
        <taxon>Cyanophyceae</taxon>
        <taxon>Oscillatoriophycideae</taxon>
        <taxon>Oscillatoriales</taxon>
        <taxon>Microcoleaceae</taxon>
        <taxon>Microcoleus</taxon>
        <taxon>Microcoleus asticus</taxon>
    </lineage>
</organism>
<name>A0ABX2D525_9CYAN</name>
<accession>A0ABX2D525</accession>
<dbReference type="Pfam" id="PF21781">
    <property type="entry name" value="DUF6876"/>
    <property type="match status" value="1"/>
</dbReference>
<reference evidence="2 3" key="1">
    <citation type="journal article" date="2020" name="Sci. Rep.">
        <title>A novel cyanobacterial geosmin producer, revising GeoA distribution and dispersion patterns in Bacteria.</title>
        <authorList>
            <person name="Churro C."/>
            <person name="Semedo-Aguiar A.P."/>
            <person name="Silva A.D."/>
            <person name="Pereira-Leal J.B."/>
            <person name="Leite R.B."/>
        </authorList>
    </citation>
    <scope>NUCLEOTIDE SEQUENCE [LARGE SCALE GENOMIC DNA]</scope>
    <source>
        <strain evidence="2 3">IPMA8</strain>
    </source>
</reference>
<evidence type="ECO:0000313" key="3">
    <source>
        <dbReference type="Proteomes" id="UP000702425"/>
    </source>
</evidence>
<dbReference type="InterPro" id="IPR049241">
    <property type="entry name" value="DUF6876"/>
</dbReference>
<dbReference type="Proteomes" id="UP000702425">
    <property type="component" value="Unassembled WGS sequence"/>
</dbReference>
<keyword evidence="3" id="KW-1185">Reference proteome</keyword>
<comment type="caution">
    <text evidence="2">The sequence shown here is derived from an EMBL/GenBank/DDBJ whole genome shotgun (WGS) entry which is preliminary data.</text>
</comment>
<evidence type="ECO:0000313" key="2">
    <source>
        <dbReference type="EMBL" id="NQE36740.1"/>
    </source>
</evidence>
<gene>
    <name evidence="2" type="ORF">E5S67_04505</name>
</gene>
<proteinExistence type="predicted"/>
<feature type="domain" description="DUF6876" evidence="1">
    <location>
        <begin position="5"/>
        <end position="96"/>
    </location>
</feature>
<protein>
    <recommendedName>
        <fullName evidence="1">DUF6876 domain-containing protein</fullName>
    </recommendedName>
</protein>
<sequence length="104" mass="12033">MDAETLLQNLQHFCGSEQYYRHFLGLCYTDGVKYLAENAQCFWLLDAIGSHQPRANRIHRLTEFQLWFLHVGNAHEFIKPKRGNAAVLTCWEDSPTPETKPAII</sequence>
<dbReference type="EMBL" id="SRRZ01000096">
    <property type="protein sequence ID" value="NQE36740.1"/>
    <property type="molecule type" value="Genomic_DNA"/>
</dbReference>
<evidence type="ECO:0000259" key="1">
    <source>
        <dbReference type="Pfam" id="PF21781"/>
    </source>
</evidence>